<reference evidence="7 8" key="1">
    <citation type="submission" date="2017-07" db="EMBL/GenBank/DDBJ databases">
        <title>Raoultella ornithinolytica strain HH3 draft genome.</title>
        <authorList>
            <person name="Duceppe M.-O."/>
            <person name="Huang H."/>
            <person name="Phipps-Todd B."/>
        </authorList>
    </citation>
    <scope>NUCLEOTIDE SEQUENCE [LARGE SCALE GENOMIC DNA]</scope>
    <source>
        <strain evidence="7 8">HH3</strain>
    </source>
</reference>
<dbReference type="InterPro" id="IPR008876">
    <property type="entry name" value="TraY"/>
</dbReference>
<dbReference type="Pfam" id="PF05509">
    <property type="entry name" value="TraY"/>
    <property type="match status" value="1"/>
</dbReference>
<proteinExistence type="inferred from homology"/>
<comment type="subcellular location">
    <subcellularLocation>
        <location evidence="1">Cytoplasm</location>
    </subcellularLocation>
</comment>
<keyword evidence="5" id="KW-0184">Conjugation</keyword>
<evidence type="ECO:0000256" key="5">
    <source>
        <dbReference type="ARBA" id="ARBA00022971"/>
    </source>
</evidence>
<protein>
    <recommendedName>
        <fullName evidence="3">Relaxosome protein TraY</fullName>
    </recommendedName>
</protein>
<comment type="caution">
    <text evidence="7">The sequence shown here is derived from an EMBL/GenBank/DDBJ whole genome shotgun (WGS) entry which is preliminary data.</text>
</comment>
<keyword evidence="4" id="KW-0963">Cytoplasm</keyword>
<evidence type="ECO:0000256" key="3">
    <source>
        <dbReference type="ARBA" id="ARBA00020541"/>
    </source>
</evidence>
<dbReference type="GO" id="GO:0003677">
    <property type="term" value="F:DNA binding"/>
    <property type="evidence" value="ECO:0007669"/>
    <property type="project" value="UniProtKB-KW"/>
</dbReference>
<evidence type="ECO:0000256" key="1">
    <source>
        <dbReference type="ARBA" id="ARBA00004496"/>
    </source>
</evidence>
<comment type="similarity">
    <text evidence="2">Belongs to the TraY family.</text>
</comment>
<organism evidence="7 8">
    <name type="scientific">Raoultella ornithinolytica</name>
    <name type="common">Klebsiella ornithinolytica</name>
    <dbReference type="NCBI Taxonomy" id="54291"/>
    <lineage>
        <taxon>Bacteria</taxon>
        <taxon>Pseudomonadati</taxon>
        <taxon>Pseudomonadota</taxon>
        <taxon>Gammaproteobacteria</taxon>
        <taxon>Enterobacterales</taxon>
        <taxon>Enterobacteriaceae</taxon>
        <taxon>Klebsiella/Raoultella group</taxon>
        <taxon>Raoultella</taxon>
    </lineage>
</organism>
<dbReference type="Proteomes" id="UP000229713">
    <property type="component" value="Unassembled WGS sequence"/>
</dbReference>
<evidence type="ECO:0000256" key="2">
    <source>
        <dbReference type="ARBA" id="ARBA00007183"/>
    </source>
</evidence>
<accession>A0A855EUK9</accession>
<dbReference type="GO" id="GO:0005737">
    <property type="term" value="C:cytoplasm"/>
    <property type="evidence" value="ECO:0007669"/>
    <property type="project" value="UniProtKB-SubCell"/>
</dbReference>
<name>A0A855EUK9_RAOOR</name>
<evidence type="ECO:0000256" key="6">
    <source>
        <dbReference type="ARBA" id="ARBA00023125"/>
    </source>
</evidence>
<keyword evidence="6" id="KW-0238">DNA-binding</keyword>
<evidence type="ECO:0000256" key="4">
    <source>
        <dbReference type="ARBA" id="ARBA00022490"/>
    </source>
</evidence>
<evidence type="ECO:0000313" key="7">
    <source>
        <dbReference type="EMBL" id="PIK80886.1"/>
    </source>
</evidence>
<evidence type="ECO:0000313" key="8">
    <source>
        <dbReference type="Proteomes" id="UP000229713"/>
    </source>
</evidence>
<sequence>MLLRLDDETNRRLIKAKDRSRRSKTSEAYFRLKDHLERFPDFYNSEINKPGGK</sequence>
<dbReference type="AlphaFoldDB" id="A0A855EUK9"/>
<gene>
    <name evidence="7" type="ORF">CFY86_28720</name>
</gene>
<dbReference type="EMBL" id="NKYI01000037">
    <property type="protein sequence ID" value="PIK80886.1"/>
    <property type="molecule type" value="Genomic_DNA"/>
</dbReference>